<comment type="catalytic activity">
    <reaction evidence="1">
        <text>Hydrolysis of (1-&gt;3)-beta-D-glucosidic linkages in (1-&gt;3)-beta-D-glucans.</text>
        <dbReference type="EC" id="3.2.1.39"/>
    </reaction>
</comment>
<name>A0A8X7RKZ6_BRACI</name>
<accession>A0A8X7RKZ6</accession>
<feature type="domain" description="Agenet" evidence="10">
    <location>
        <begin position="643"/>
        <end position="699"/>
    </location>
</feature>
<dbReference type="InterPro" id="IPR000490">
    <property type="entry name" value="Glyco_hydro_17"/>
</dbReference>
<dbReference type="PANTHER" id="PTHR31917">
    <property type="entry name" value="AGENET DOMAIN-CONTAINING PROTEIN-RELATED"/>
    <property type="match status" value="1"/>
</dbReference>
<dbReference type="Proteomes" id="UP000886595">
    <property type="component" value="Unassembled WGS sequence"/>
</dbReference>
<evidence type="ECO:0000256" key="4">
    <source>
        <dbReference type="ARBA" id="ARBA00022801"/>
    </source>
</evidence>
<evidence type="ECO:0000256" key="1">
    <source>
        <dbReference type="ARBA" id="ARBA00000382"/>
    </source>
</evidence>
<evidence type="ECO:0000313" key="11">
    <source>
        <dbReference type="EMBL" id="KAG2288745.1"/>
    </source>
</evidence>
<keyword evidence="7" id="KW-0175">Coiled coil</keyword>
<feature type="chain" id="PRO_5036495772" description="glucan endo-1,3-beta-D-glucosidase" evidence="9">
    <location>
        <begin position="22"/>
        <end position="864"/>
    </location>
</feature>
<organism evidence="11 12">
    <name type="scientific">Brassica carinata</name>
    <name type="common">Ethiopian mustard</name>
    <name type="synonym">Abyssinian cabbage</name>
    <dbReference type="NCBI Taxonomy" id="52824"/>
    <lineage>
        <taxon>Eukaryota</taxon>
        <taxon>Viridiplantae</taxon>
        <taxon>Streptophyta</taxon>
        <taxon>Embryophyta</taxon>
        <taxon>Tracheophyta</taxon>
        <taxon>Spermatophyta</taxon>
        <taxon>Magnoliopsida</taxon>
        <taxon>eudicotyledons</taxon>
        <taxon>Gunneridae</taxon>
        <taxon>Pentapetalae</taxon>
        <taxon>rosids</taxon>
        <taxon>malvids</taxon>
        <taxon>Brassicales</taxon>
        <taxon>Brassicaceae</taxon>
        <taxon>Brassiceae</taxon>
        <taxon>Brassica</taxon>
    </lineage>
</organism>
<keyword evidence="12" id="KW-1185">Reference proteome</keyword>
<comment type="similarity">
    <text evidence="2 6">Belongs to the glycosyl hydrolase 17 family.</text>
</comment>
<feature type="domain" description="Agenet" evidence="10">
    <location>
        <begin position="576"/>
        <end position="640"/>
    </location>
</feature>
<comment type="caution">
    <text evidence="11">The sequence shown here is derived from an EMBL/GenBank/DDBJ whole genome shotgun (WGS) entry which is preliminary data.</text>
</comment>
<gene>
    <name evidence="11" type="ORF">Bca52824_048349</name>
</gene>
<evidence type="ECO:0000256" key="6">
    <source>
        <dbReference type="RuleBase" id="RU004335"/>
    </source>
</evidence>
<dbReference type="SUPFAM" id="SSF51445">
    <property type="entry name" value="(Trans)glycosidases"/>
    <property type="match status" value="1"/>
</dbReference>
<dbReference type="InterPro" id="IPR017853">
    <property type="entry name" value="GH"/>
</dbReference>
<dbReference type="EC" id="3.2.1.39" evidence="3"/>
<evidence type="ECO:0000256" key="3">
    <source>
        <dbReference type="ARBA" id="ARBA00012780"/>
    </source>
</evidence>
<evidence type="ECO:0000259" key="10">
    <source>
        <dbReference type="SMART" id="SM00743"/>
    </source>
</evidence>
<dbReference type="GO" id="GO:0005975">
    <property type="term" value="P:carbohydrate metabolic process"/>
    <property type="evidence" value="ECO:0007669"/>
    <property type="project" value="InterPro"/>
</dbReference>
<evidence type="ECO:0000256" key="7">
    <source>
        <dbReference type="SAM" id="Coils"/>
    </source>
</evidence>
<sequence length="864" mass="97539">MATRILFFFFFKVLLLFLALSDSFSATSNGQGVGINYGQIANNLPSPARVAVLLRSLNITRVKLYDADPNVLSSFSNSQVDFMIGLGNEFLQNMSTDPTKAQSWIQQRLQPHITKTRITSIVVGNEIFKTNDRVLISSLLPAMKAVYSALTNLGLEKQVTEGGYDDYYSYYDRSDNEYEDEKLTPNEDWSILNCAKRQQVHHVASIIELIRSNHAYNVNCNAEFKQNFEELKVTCILPPIPHDPEDDVSMEDKHSDELESVKDISKKGYKFKADDWKNRSVDTLDTLDALIHMTIHMTENVETSQASASIKDDSENTKLNKIIELMMENAKSMKHRMSLLEAENMELRARVSELQGNQNVAPHTQTPVFSTNVTQQNEPERSYETPSNANEKINLSDEDATEPATVIIETQVCTPVLTQQVGTEATNESPVSPIAQQSIETQFYSIRALAMVTAGTYDSREPLTEIISATNKQVGTEATNERPVSPIAPQSIETPFYSIRALAMVTERTYDSTEPLTEIISATNKEPSTEIISAINKQEDTHVVHNTPSSPVSSLISRVIEETHHLQTSASSPLSTLFENGADVEIATSVDATCRIWYPGNVFATNLCDGVEKVAVTLFTDQKRVTVTADKIRPKPPVDDREKKFEMMDNVEAFYSKGWSSGQVRMILGENTFSVYLNSSMETLEFKASDLRIHREWLDGLWKMADENEEPRVKTHFDVGANVEIASKDEDIYVKWYPGIVLKTDIRNGVGMLKVEYSTRFRDKEKKTKKLQESVSIHSIRPQPPPGDTKGFELMDKVEAYHNDGWCSGEVHIILSNDIYSVRFNSSTEFIKFNFSDLRIPKEWVDGVWKMEKEVNQMPKIHLD</sequence>
<evidence type="ECO:0000313" key="12">
    <source>
        <dbReference type="Proteomes" id="UP000886595"/>
    </source>
</evidence>
<dbReference type="GO" id="GO:0042973">
    <property type="term" value="F:glucan endo-1,3-beta-D-glucosidase activity"/>
    <property type="evidence" value="ECO:0007669"/>
    <property type="project" value="UniProtKB-EC"/>
</dbReference>
<dbReference type="CDD" id="cd20406">
    <property type="entry name" value="Tudor_Agenet_AtDUF_rpt2_4"/>
    <property type="match status" value="2"/>
</dbReference>
<dbReference type="SMART" id="SM00743">
    <property type="entry name" value="Agenet"/>
    <property type="match status" value="4"/>
</dbReference>
<keyword evidence="4" id="KW-0378">Hydrolase</keyword>
<dbReference type="Pfam" id="PF05641">
    <property type="entry name" value="Agenet"/>
    <property type="match status" value="1"/>
</dbReference>
<evidence type="ECO:0000256" key="8">
    <source>
        <dbReference type="SAM" id="MobiDB-lite"/>
    </source>
</evidence>
<keyword evidence="9" id="KW-0732">Signal</keyword>
<feature type="region of interest" description="Disordered" evidence="8">
    <location>
        <begin position="361"/>
        <end position="388"/>
    </location>
</feature>
<feature type="signal peptide" evidence="9">
    <location>
        <begin position="1"/>
        <end position="21"/>
    </location>
</feature>
<protein>
    <recommendedName>
        <fullName evidence="3">glucan endo-1,3-beta-D-glucosidase</fullName>
        <ecNumber evidence="3">3.2.1.39</ecNumber>
    </recommendedName>
</protein>
<feature type="domain" description="Agenet" evidence="10">
    <location>
        <begin position="790"/>
        <end position="846"/>
    </location>
</feature>
<feature type="coiled-coil region" evidence="7">
    <location>
        <begin position="323"/>
        <end position="357"/>
    </location>
</feature>
<evidence type="ECO:0000256" key="5">
    <source>
        <dbReference type="ARBA" id="ARBA00023295"/>
    </source>
</evidence>
<evidence type="ECO:0000256" key="2">
    <source>
        <dbReference type="ARBA" id="ARBA00008773"/>
    </source>
</evidence>
<dbReference type="InterPro" id="IPR008395">
    <property type="entry name" value="Agenet-like_dom"/>
</dbReference>
<proteinExistence type="inferred from homology"/>
<evidence type="ECO:0000256" key="9">
    <source>
        <dbReference type="SAM" id="SignalP"/>
    </source>
</evidence>
<dbReference type="PANTHER" id="PTHR31917:SF164">
    <property type="entry name" value="DUF724 DOMAIN-CONTAINING PROTEIN 7-LIKE"/>
    <property type="match status" value="1"/>
</dbReference>
<feature type="compositionally biased region" description="Polar residues" evidence="8">
    <location>
        <begin position="361"/>
        <end position="377"/>
    </location>
</feature>
<dbReference type="InterPro" id="IPR014002">
    <property type="entry name" value="Agenet_dom_plant"/>
</dbReference>
<keyword evidence="5" id="KW-0326">Glycosidase</keyword>
<reference evidence="11 12" key="1">
    <citation type="submission" date="2020-02" db="EMBL/GenBank/DDBJ databases">
        <authorList>
            <person name="Ma Q."/>
            <person name="Huang Y."/>
            <person name="Song X."/>
            <person name="Pei D."/>
        </authorList>
    </citation>
    <scope>NUCLEOTIDE SEQUENCE [LARGE SCALE GENOMIC DNA]</scope>
    <source>
        <strain evidence="11">Sxm20200214</strain>
        <tissue evidence="11">Leaf</tissue>
    </source>
</reference>
<dbReference type="Gene3D" id="3.20.20.80">
    <property type="entry name" value="Glycosidases"/>
    <property type="match status" value="1"/>
</dbReference>
<feature type="domain" description="Agenet" evidence="10">
    <location>
        <begin position="715"/>
        <end position="788"/>
    </location>
</feature>
<dbReference type="Pfam" id="PF00332">
    <property type="entry name" value="Glyco_hydro_17"/>
    <property type="match status" value="1"/>
</dbReference>
<dbReference type="AlphaFoldDB" id="A0A8X7RKZ6"/>
<dbReference type="EMBL" id="JAAMPC010000010">
    <property type="protein sequence ID" value="KAG2288745.1"/>
    <property type="molecule type" value="Genomic_DNA"/>
</dbReference>